<accession>A0A6P1VRR1</accession>
<proteinExistence type="predicted"/>
<dbReference type="Pfam" id="PF00326">
    <property type="entry name" value="Peptidase_S9"/>
    <property type="match status" value="1"/>
</dbReference>
<dbReference type="KEGG" id="senf:GJR95_04420"/>
<sequence>MPVLFMKTFIRAFVLIIIWLQCAVSIAQTQPATESYIKFDDTRSTTWPSDVELVGIQSSADSQIQKAYFYKTRSARPQPLIISLHTWSGDYQQKDDLAPLCKQRDLNYIHPDFRGANKTASACCSELALTDIDDAITFARQHANVDTSKIYVIGVSGGGYATLSTFMKSKHPIRKFSAWASISDLEAWYRESTIRKAKYATDILACTDSRESLNLESARLRSPLYMKTPVNRMKQAKLFIYAGVYDGIQGSVPITHSINFYNKLLKDLSVTDRSKYVSDQEKLTLLEFRQPLGKLGQIADRPICLKKEVGNVRLTIFEGAHEMLTDYALNELLNE</sequence>
<organism evidence="2 3">
    <name type="scientific">Spirosoma endbachense</name>
    <dbReference type="NCBI Taxonomy" id="2666025"/>
    <lineage>
        <taxon>Bacteria</taxon>
        <taxon>Pseudomonadati</taxon>
        <taxon>Bacteroidota</taxon>
        <taxon>Cytophagia</taxon>
        <taxon>Cytophagales</taxon>
        <taxon>Cytophagaceae</taxon>
        <taxon>Spirosoma</taxon>
    </lineage>
</organism>
<keyword evidence="3" id="KW-1185">Reference proteome</keyword>
<dbReference type="EMBL" id="CP045997">
    <property type="protein sequence ID" value="QHV94309.1"/>
    <property type="molecule type" value="Genomic_DNA"/>
</dbReference>
<dbReference type="InterPro" id="IPR029058">
    <property type="entry name" value="AB_hydrolase_fold"/>
</dbReference>
<feature type="domain" description="Peptidase S9 prolyl oligopeptidase catalytic" evidence="1">
    <location>
        <begin position="104"/>
        <end position="265"/>
    </location>
</feature>
<evidence type="ECO:0000259" key="1">
    <source>
        <dbReference type="Pfam" id="PF00326"/>
    </source>
</evidence>
<dbReference type="AlphaFoldDB" id="A0A6P1VRR1"/>
<dbReference type="InterPro" id="IPR001375">
    <property type="entry name" value="Peptidase_S9_cat"/>
</dbReference>
<reference evidence="2 3" key="1">
    <citation type="submission" date="2019-11" db="EMBL/GenBank/DDBJ databases">
        <title>Spirosoma endbachense sp. nov., isolated from a natural salt meadow.</title>
        <authorList>
            <person name="Rojas J."/>
            <person name="Ambika Manirajan B."/>
            <person name="Ratering S."/>
            <person name="Suarez C."/>
            <person name="Geissler-Plaum R."/>
            <person name="Schnell S."/>
        </authorList>
    </citation>
    <scope>NUCLEOTIDE SEQUENCE [LARGE SCALE GENOMIC DNA]</scope>
    <source>
        <strain evidence="2 3">I-24</strain>
    </source>
</reference>
<dbReference type="SUPFAM" id="SSF53474">
    <property type="entry name" value="alpha/beta-Hydrolases"/>
    <property type="match status" value="1"/>
</dbReference>
<dbReference type="GO" id="GO:0006508">
    <property type="term" value="P:proteolysis"/>
    <property type="evidence" value="ECO:0007669"/>
    <property type="project" value="InterPro"/>
</dbReference>
<evidence type="ECO:0000313" key="2">
    <source>
        <dbReference type="EMBL" id="QHV94309.1"/>
    </source>
</evidence>
<gene>
    <name evidence="2" type="ORF">GJR95_04420</name>
</gene>
<evidence type="ECO:0000313" key="3">
    <source>
        <dbReference type="Proteomes" id="UP000464577"/>
    </source>
</evidence>
<protein>
    <submittedName>
        <fullName evidence="2">Prolyl oligopeptidase family serine peptidase</fullName>
    </submittedName>
</protein>
<dbReference type="Proteomes" id="UP000464577">
    <property type="component" value="Chromosome"/>
</dbReference>
<name>A0A6P1VRR1_9BACT</name>
<dbReference type="Gene3D" id="3.40.50.1820">
    <property type="entry name" value="alpha/beta hydrolase"/>
    <property type="match status" value="1"/>
</dbReference>
<dbReference type="GO" id="GO:0008236">
    <property type="term" value="F:serine-type peptidase activity"/>
    <property type="evidence" value="ECO:0007669"/>
    <property type="project" value="InterPro"/>
</dbReference>